<comment type="caution">
    <text evidence="1">The sequence shown here is derived from an EMBL/GenBank/DDBJ whole genome shotgun (WGS) entry which is preliminary data.</text>
</comment>
<protein>
    <submittedName>
        <fullName evidence="1">Uncharacterized protein</fullName>
    </submittedName>
</protein>
<dbReference type="AlphaFoldDB" id="A0A510VDF4"/>
<name>A0A510VDF4_9CELL</name>
<evidence type="ECO:0000313" key="1">
    <source>
        <dbReference type="EMBL" id="GEK23165.1"/>
    </source>
</evidence>
<gene>
    <name evidence="1" type="ORF">CXY01_36850</name>
</gene>
<sequence>MRIEPRVVELIEEGGRSVDQPAPGEAFHVSDAQVENIGYEDGGAVTIKTIERGASNGVDLVTSDIRVVQTYLALRAAMDWRTAHGLPVLTYASLTSPTEYLVVDDGQGRASVRHSDGTVLAHRLSAGRATELVVALSYPLDVVVAAIKNPTGEPIWTRGPFSSSAPTPERV</sequence>
<evidence type="ECO:0000313" key="2">
    <source>
        <dbReference type="Proteomes" id="UP000321118"/>
    </source>
</evidence>
<dbReference type="EMBL" id="BJUB01000013">
    <property type="protein sequence ID" value="GEK23165.1"/>
    <property type="molecule type" value="Genomic_DNA"/>
</dbReference>
<proteinExistence type="predicted"/>
<accession>A0A510VDF4</accession>
<reference evidence="1 2" key="1">
    <citation type="submission" date="2019-07" db="EMBL/GenBank/DDBJ databases">
        <title>Whole genome shotgun sequence of Cellulomonas xylanilytica NBRC 101102.</title>
        <authorList>
            <person name="Hosoyama A."/>
            <person name="Uohara A."/>
            <person name="Ohji S."/>
            <person name="Ichikawa N."/>
        </authorList>
    </citation>
    <scope>NUCLEOTIDE SEQUENCE [LARGE SCALE GENOMIC DNA]</scope>
    <source>
        <strain evidence="1 2">NBRC 101102</strain>
    </source>
</reference>
<dbReference type="Proteomes" id="UP000321118">
    <property type="component" value="Unassembled WGS sequence"/>
</dbReference>
<keyword evidence="2" id="KW-1185">Reference proteome</keyword>
<organism evidence="1 2">
    <name type="scientific">Cellulomonas xylanilytica</name>
    <dbReference type="NCBI Taxonomy" id="233583"/>
    <lineage>
        <taxon>Bacteria</taxon>
        <taxon>Bacillati</taxon>
        <taxon>Actinomycetota</taxon>
        <taxon>Actinomycetes</taxon>
        <taxon>Micrococcales</taxon>
        <taxon>Cellulomonadaceae</taxon>
        <taxon>Cellulomonas</taxon>
    </lineage>
</organism>